<proteinExistence type="predicted"/>
<keyword evidence="2" id="KW-0732">Signal</keyword>
<protein>
    <submittedName>
        <fullName evidence="4">PEP-CTERM protein-sorting domain-containing protein</fullName>
    </submittedName>
</protein>
<evidence type="ECO:0000256" key="2">
    <source>
        <dbReference type="SAM" id="SignalP"/>
    </source>
</evidence>
<evidence type="ECO:0000313" key="4">
    <source>
        <dbReference type="EMBL" id="SIN97070.1"/>
    </source>
</evidence>
<feature type="transmembrane region" description="Helical" evidence="1">
    <location>
        <begin position="184"/>
        <end position="201"/>
    </location>
</feature>
<gene>
    <name evidence="4" type="ORF">SAMN02745824_2481</name>
</gene>
<name>A0A1N6FPC4_9SPHN</name>
<evidence type="ECO:0000259" key="3">
    <source>
        <dbReference type="Pfam" id="PF07589"/>
    </source>
</evidence>
<dbReference type="STRING" id="1123272.SAMN02745824_2481"/>
<organism evidence="4 5">
    <name type="scientific">Parasphingorhabdus marina DSM 22363</name>
    <dbReference type="NCBI Taxonomy" id="1123272"/>
    <lineage>
        <taxon>Bacteria</taxon>
        <taxon>Pseudomonadati</taxon>
        <taxon>Pseudomonadota</taxon>
        <taxon>Alphaproteobacteria</taxon>
        <taxon>Sphingomonadales</taxon>
        <taxon>Sphingomonadaceae</taxon>
        <taxon>Parasphingorhabdus</taxon>
    </lineage>
</organism>
<dbReference type="OrthoDB" id="7562052at2"/>
<dbReference type="EMBL" id="FSQW01000002">
    <property type="protein sequence ID" value="SIN97070.1"/>
    <property type="molecule type" value="Genomic_DNA"/>
</dbReference>
<reference evidence="5" key="1">
    <citation type="submission" date="2016-11" db="EMBL/GenBank/DDBJ databases">
        <authorList>
            <person name="Varghese N."/>
            <person name="Submissions S."/>
        </authorList>
    </citation>
    <scope>NUCLEOTIDE SEQUENCE [LARGE SCALE GENOMIC DNA]</scope>
    <source>
        <strain evidence="5">DSM 22363</strain>
    </source>
</reference>
<keyword evidence="1" id="KW-1133">Transmembrane helix</keyword>
<dbReference type="NCBIfam" id="TIGR02595">
    <property type="entry name" value="PEP_CTERM"/>
    <property type="match status" value="1"/>
</dbReference>
<dbReference type="NCBIfam" id="NF035944">
    <property type="entry name" value="PEPxxWA-CTERM"/>
    <property type="match status" value="1"/>
</dbReference>
<dbReference type="RefSeq" id="WP_074205505.1">
    <property type="nucleotide sequence ID" value="NZ_FSQW01000002.1"/>
</dbReference>
<keyword evidence="5" id="KW-1185">Reference proteome</keyword>
<dbReference type="InterPro" id="IPR013424">
    <property type="entry name" value="Ice-binding_C"/>
</dbReference>
<keyword evidence="1" id="KW-0812">Transmembrane</keyword>
<dbReference type="AlphaFoldDB" id="A0A1N6FPC4"/>
<feature type="chain" id="PRO_5012319916" evidence="2">
    <location>
        <begin position="30"/>
        <end position="217"/>
    </location>
</feature>
<accession>A0A1N6FPC4</accession>
<dbReference type="Pfam" id="PF07589">
    <property type="entry name" value="PEP-CTERM"/>
    <property type="match status" value="1"/>
</dbReference>
<dbReference type="Proteomes" id="UP000185192">
    <property type="component" value="Unassembled WGS sequence"/>
</dbReference>
<sequence>MQKIMQSATAFKYAVVLGLGTLPMAGVQAATIIGNQTDVEVTAFDALTGLGLTLTPFGTAMIDTGGALPVATFAITGGTVDDGTGDAVILHEGSGLTFTAGAMSVTYSDFVIDTATSVLSSTVTMNGSMPGTIDLFTFDADLNLFLTDAAAGGLTTVFGAPDLGGTQFGVANVDLAVTGAVPEPGSWMMMIGGFALVGGALRHRRRQSRALAPQRVG</sequence>
<evidence type="ECO:0000313" key="5">
    <source>
        <dbReference type="Proteomes" id="UP000185192"/>
    </source>
</evidence>
<evidence type="ECO:0000256" key="1">
    <source>
        <dbReference type="SAM" id="Phobius"/>
    </source>
</evidence>
<keyword evidence="1" id="KW-0472">Membrane</keyword>
<feature type="signal peptide" evidence="2">
    <location>
        <begin position="1"/>
        <end position="29"/>
    </location>
</feature>
<feature type="domain" description="Ice-binding protein C-terminal" evidence="3">
    <location>
        <begin position="180"/>
        <end position="205"/>
    </location>
</feature>